<comment type="caution">
    <text evidence="1">The sequence shown here is derived from an EMBL/GenBank/DDBJ whole genome shotgun (WGS) entry which is preliminary data.</text>
</comment>
<protein>
    <submittedName>
        <fullName evidence="1">Uncharacterized protein</fullName>
    </submittedName>
</protein>
<gene>
    <name evidence="1" type="ORF">E1298_31575</name>
</gene>
<reference evidence="1 2" key="1">
    <citation type="submission" date="2019-03" db="EMBL/GenBank/DDBJ databases">
        <title>Draft genome sequences of novel Actinobacteria.</title>
        <authorList>
            <person name="Sahin N."/>
            <person name="Ay H."/>
            <person name="Saygin H."/>
        </authorList>
    </citation>
    <scope>NUCLEOTIDE SEQUENCE [LARGE SCALE GENOMIC DNA]</scope>
    <source>
        <strain evidence="1 2">H3C3</strain>
    </source>
</reference>
<proteinExistence type="predicted"/>
<dbReference type="AlphaFoldDB" id="A0A4R5AQR0"/>
<keyword evidence="2" id="KW-1185">Reference proteome</keyword>
<accession>A0A4R5AQR0</accession>
<evidence type="ECO:0000313" key="2">
    <source>
        <dbReference type="Proteomes" id="UP000294513"/>
    </source>
</evidence>
<name>A0A4R5AQR0_9ACTN</name>
<dbReference type="EMBL" id="SMKU01000223">
    <property type="protein sequence ID" value="TDD75418.1"/>
    <property type="molecule type" value="Genomic_DNA"/>
</dbReference>
<dbReference type="OrthoDB" id="3479827at2"/>
<evidence type="ECO:0000313" key="1">
    <source>
        <dbReference type="EMBL" id="TDD75418.1"/>
    </source>
</evidence>
<dbReference type="Proteomes" id="UP000294513">
    <property type="component" value="Unassembled WGS sequence"/>
</dbReference>
<organism evidence="1 2">
    <name type="scientific">Actinomadura rubrisoli</name>
    <dbReference type="NCBI Taxonomy" id="2530368"/>
    <lineage>
        <taxon>Bacteria</taxon>
        <taxon>Bacillati</taxon>
        <taxon>Actinomycetota</taxon>
        <taxon>Actinomycetes</taxon>
        <taxon>Streptosporangiales</taxon>
        <taxon>Thermomonosporaceae</taxon>
        <taxon>Actinomadura</taxon>
    </lineage>
</organism>
<sequence>MEQLADWRPNSSWTMEEWVRETRALREALTVLGAAVPHCLPGEPSDCGASVWAHYATYAGMLKGVSHVKAECNLGPGPGLDLAERVYADQLAAHRH</sequence>
<dbReference type="RefSeq" id="WP_131899764.1">
    <property type="nucleotide sequence ID" value="NZ_SMKU01000223.1"/>
</dbReference>